<evidence type="ECO:0000259" key="3">
    <source>
        <dbReference type="Pfam" id="PF00892"/>
    </source>
</evidence>
<comment type="similarity">
    <text evidence="1">Belongs to the EamA transporter family.</text>
</comment>
<feature type="transmembrane region" description="Helical" evidence="2">
    <location>
        <begin position="106"/>
        <end position="124"/>
    </location>
</feature>
<dbReference type="RefSeq" id="WP_224861441.1">
    <property type="nucleotide sequence ID" value="NZ_JAYJJS010000025.1"/>
</dbReference>
<protein>
    <submittedName>
        <fullName evidence="4">EamA family transporter</fullName>
    </submittedName>
</protein>
<keyword evidence="2" id="KW-1133">Transmembrane helix</keyword>
<feature type="transmembrane region" description="Helical" evidence="2">
    <location>
        <begin position="21"/>
        <end position="47"/>
    </location>
</feature>
<name>A0ABU5YI69_9MYCO</name>
<evidence type="ECO:0000256" key="2">
    <source>
        <dbReference type="SAM" id="Phobius"/>
    </source>
</evidence>
<evidence type="ECO:0000313" key="4">
    <source>
        <dbReference type="EMBL" id="MEB3049741.1"/>
    </source>
</evidence>
<proteinExistence type="inferred from homology"/>
<sequence>MSAASFGVTDFVGGVAARQVAALRVIMISTPVSMLLIGGLAVVTGGFVTPHSVIFGVLGGVSQAMGVWWFFSALGSGPISVVSPLAAVVDASVPVAFGLFSGERPSHVAMTGIALALMAVVLISRQADAGSAAHRFTSKVAWLTIGSGVALGLNFVCIDHTEFQSRLWPLLFARAAATVLVFGMAAATRNTAPPSGFPLRLALIAGVLDAAANVAMVLTLHTSLLSLGSVLISLYPAATVMLAVLVLRERVNRWQVAGMALAAAAVTMITTG</sequence>
<comment type="caution">
    <text evidence="4">The sequence shown here is derived from an EMBL/GenBank/DDBJ whole genome shotgun (WGS) entry which is preliminary data.</text>
</comment>
<feature type="transmembrane region" description="Helical" evidence="2">
    <location>
        <begin position="53"/>
        <end position="74"/>
    </location>
</feature>
<dbReference type="Proteomes" id="UP001299046">
    <property type="component" value="Unassembled WGS sequence"/>
</dbReference>
<accession>A0ABU5YI69</accession>
<dbReference type="Pfam" id="PF00892">
    <property type="entry name" value="EamA"/>
    <property type="match status" value="1"/>
</dbReference>
<keyword evidence="5" id="KW-1185">Reference proteome</keyword>
<reference evidence="4 5" key="1">
    <citation type="submission" date="2023-12" db="EMBL/GenBank/DDBJ databases">
        <title>Description of new species of Mycobacterium terrae complex isolated from sewage at the Sao Paulo Zoological Park Foundation in Brazil.</title>
        <authorList>
            <person name="Romagnoli C.L."/>
            <person name="Conceicao E.C."/>
            <person name="Machado E."/>
            <person name="Barreto L.B.P.F."/>
            <person name="Sharma A."/>
            <person name="Silva N.M."/>
            <person name="Marques L.E."/>
            <person name="Juliana M.A."/>
            <person name="Lourenco M.C.S."/>
            <person name="Digiampietri L.A."/>
            <person name="Suffys P.N."/>
            <person name="Viana-Niero C."/>
        </authorList>
    </citation>
    <scope>NUCLEOTIDE SEQUENCE [LARGE SCALE GENOMIC DNA]</scope>
    <source>
        <strain evidence="4 5">MYC123</strain>
    </source>
</reference>
<dbReference type="InterPro" id="IPR000620">
    <property type="entry name" value="EamA_dom"/>
</dbReference>
<feature type="transmembrane region" description="Helical" evidence="2">
    <location>
        <begin position="136"/>
        <end position="155"/>
    </location>
</feature>
<feature type="transmembrane region" description="Helical" evidence="2">
    <location>
        <begin position="224"/>
        <end position="247"/>
    </location>
</feature>
<dbReference type="InterPro" id="IPR037185">
    <property type="entry name" value="EmrE-like"/>
</dbReference>
<dbReference type="EMBL" id="JAYJJT010000007">
    <property type="protein sequence ID" value="MEB3049741.1"/>
    <property type="molecule type" value="Genomic_DNA"/>
</dbReference>
<feature type="transmembrane region" description="Helical" evidence="2">
    <location>
        <begin position="167"/>
        <end position="187"/>
    </location>
</feature>
<keyword evidence="2" id="KW-0812">Transmembrane</keyword>
<feature type="domain" description="EamA" evidence="3">
    <location>
        <begin position="141"/>
        <end position="270"/>
    </location>
</feature>
<evidence type="ECO:0000256" key="1">
    <source>
        <dbReference type="ARBA" id="ARBA00007362"/>
    </source>
</evidence>
<organism evidence="4 5">
    <name type="scientific">[Mycobacterium] zoologicum</name>
    <dbReference type="NCBI Taxonomy" id="2872311"/>
    <lineage>
        <taxon>Bacteria</taxon>
        <taxon>Bacillati</taxon>
        <taxon>Actinomycetota</taxon>
        <taxon>Actinomycetes</taxon>
        <taxon>Mycobacteriales</taxon>
        <taxon>Mycobacteriaceae</taxon>
        <taxon>Mycolicibacter</taxon>
    </lineage>
</organism>
<feature type="transmembrane region" description="Helical" evidence="2">
    <location>
        <begin position="81"/>
        <end position="100"/>
    </location>
</feature>
<evidence type="ECO:0000313" key="5">
    <source>
        <dbReference type="Proteomes" id="UP001299046"/>
    </source>
</evidence>
<gene>
    <name evidence="4" type="ORF">KV112_08335</name>
</gene>
<feature type="transmembrane region" description="Helical" evidence="2">
    <location>
        <begin position="199"/>
        <end position="218"/>
    </location>
</feature>
<keyword evidence="2" id="KW-0472">Membrane</keyword>
<feature type="transmembrane region" description="Helical" evidence="2">
    <location>
        <begin position="254"/>
        <end position="271"/>
    </location>
</feature>
<dbReference type="SUPFAM" id="SSF103481">
    <property type="entry name" value="Multidrug resistance efflux transporter EmrE"/>
    <property type="match status" value="2"/>
</dbReference>